<dbReference type="Gene3D" id="1.10.3370.10">
    <property type="entry name" value="SecY subunit domain"/>
    <property type="match status" value="1"/>
</dbReference>
<feature type="transmembrane region" description="Helical" evidence="10">
    <location>
        <begin position="12"/>
        <end position="30"/>
    </location>
</feature>
<gene>
    <name evidence="10 12" type="primary">secY</name>
    <name evidence="12" type="ORF">HF295_05520</name>
</gene>
<organism evidence="12 13">
    <name type="scientific">Hujiaoplasma nucleasis</name>
    <dbReference type="NCBI Taxonomy" id="2725268"/>
    <lineage>
        <taxon>Bacteria</taxon>
        <taxon>Bacillati</taxon>
        <taxon>Mycoplasmatota</taxon>
        <taxon>Mollicutes</taxon>
        <taxon>Candidatus Izemoplasmatales</taxon>
        <taxon>Hujiaoplasmataceae</taxon>
        <taxon>Hujiaoplasma</taxon>
    </lineage>
</organism>
<dbReference type="PROSITE" id="PS00755">
    <property type="entry name" value="SECY_1"/>
    <property type="match status" value="1"/>
</dbReference>
<dbReference type="PANTHER" id="PTHR10906">
    <property type="entry name" value="SECY/SEC61-ALPHA FAMILY MEMBER"/>
    <property type="match status" value="1"/>
</dbReference>
<evidence type="ECO:0000313" key="13">
    <source>
        <dbReference type="Proteomes" id="UP000512167"/>
    </source>
</evidence>
<feature type="transmembrane region" description="Helical" evidence="10">
    <location>
        <begin position="336"/>
        <end position="357"/>
    </location>
</feature>
<dbReference type="KEGG" id="tbk:HF295_05520"/>
<evidence type="ECO:0000256" key="1">
    <source>
        <dbReference type="ARBA" id="ARBA00004141"/>
    </source>
</evidence>
<comment type="caution">
    <text evidence="10">Lacks conserved residue(s) required for the propagation of feature annotation.</text>
</comment>
<evidence type="ECO:0000256" key="10">
    <source>
        <dbReference type="HAMAP-Rule" id="MF_01465"/>
    </source>
</evidence>
<dbReference type="InterPro" id="IPR030659">
    <property type="entry name" value="SecY_CS"/>
</dbReference>
<keyword evidence="7 10" id="KW-0811">Translocation</keyword>
<dbReference type="PRINTS" id="PR00303">
    <property type="entry name" value="SECYTRNLCASE"/>
</dbReference>
<proteinExistence type="inferred from homology"/>
<evidence type="ECO:0000256" key="4">
    <source>
        <dbReference type="ARBA" id="ARBA00022692"/>
    </source>
</evidence>
<dbReference type="NCBIfam" id="TIGR00967">
    <property type="entry name" value="3a0501s007"/>
    <property type="match status" value="1"/>
</dbReference>
<evidence type="ECO:0000256" key="7">
    <source>
        <dbReference type="ARBA" id="ARBA00023010"/>
    </source>
</evidence>
<keyword evidence="4 10" id="KW-0812">Transmembrane</keyword>
<dbReference type="InterPro" id="IPR023201">
    <property type="entry name" value="SecY_dom_sf"/>
</dbReference>
<keyword evidence="8 10" id="KW-0472">Membrane</keyword>
<dbReference type="FunFam" id="1.10.3370.10:FF:000001">
    <property type="entry name" value="Preprotein translocase subunit SecY"/>
    <property type="match status" value="1"/>
</dbReference>
<dbReference type="InterPro" id="IPR002208">
    <property type="entry name" value="SecY/SEC61-alpha"/>
</dbReference>
<dbReference type="AlphaFoldDB" id="A0A7L6N5S3"/>
<dbReference type="EMBL" id="CP051151">
    <property type="protein sequence ID" value="QLY40345.1"/>
    <property type="molecule type" value="Genomic_DNA"/>
</dbReference>
<comment type="subcellular location">
    <subcellularLocation>
        <location evidence="10">Cell membrane</location>
        <topology evidence="10">Multi-pass membrane protein</topology>
    </subcellularLocation>
    <subcellularLocation>
        <location evidence="1">Membrane</location>
        <topology evidence="1">Multi-pass membrane protein</topology>
    </subcellularLocation>
</comment>
<comment type="similarity">
    <text evidence="2 10 11">Belongs to the SecY/SEC61-alpha family.</text>
</comment>
<evidence type="ECO:0000256" key="5">
    <source>
        <dbReference type="ARBA" id="ARBA00022927"/>
    </source>
</evidence>
<evidence type="ECO:0000256" key="3">
    <source>
        <dbReference type="ARBA" id="ARBA00022448"/>
    </source>
</evidence>
<feature type="transmembrane region" description="Helical" evidence="10">
    <location>
        <begin position="190"/>
        <end position="214"/>
    </location>
</feature>
<comment type="subunit">
    <text evidence="10">Component of the Sec protein translocase complex. Heterotrimer consisting of SecY, SecE and SecG subunits. The heterotrimers can form oligomers, although 1 heterotrimer is thought to be able to translocate proteins. Interacts with the ribosome. Interacts with SecDF, and other proteins may be involved. Interacts with SecA.</text>
</comment>
<evidence type="ECO:0000256" key="6">
    <source>
        <dbReference type="ARBA" id="ARBA00022989"/>
    </source>
</evidence>
<evidence type="ECO:0000256" key="9">
    <source>
        <dbReference type="ARBA" id="ARBA00039733"/>
    </source>
</evidence>
<keyword evidence="10" id="KW-1003">Cell membrane</keyword>
<feature type="transmembrane region" description="Helical" evidence="10">
    <location>
        <begin position="155"/>
        <end position="178"/>
    </location>
</feature>
<comment type="function">
    <text evidence="10">The central subunit of the protein translocation channel SecYEG. Consists of two halves formed by TMs 1-5 and 6-10. These two domains form a lateral gate at the front which open onto the bilayer between TMs 2 and 7, and are clamped together by SecE at the back. The channel is closed by both a pore ring composed of hydrophobic SecY resides and a short helix (helix 2A) on the extracellular side of the membrane which forms a plug. The plug probably moves laterally to allow the channel to open. The ring and the pore may move independently.</text>
</comment>
<dbReference type="GO" id="GO:0005886">
    <property type="term" value="C:plasma membrane"/>
    <property type="evidence" value="ECO:0007669"/>
    <property type="project" value="UniProtKB-SubCell"/>
</dbReference>
<dbReference type="HAMAP" id="MF_01465">
    <property type="entry name" value="SecY"/>
    <property type="match status" value="1"/>
</dbReference>
<keyword evidence="5 10" id="KW-0653">Protein transport</keyword>
<dbReference type="GO" id="GO:0043952">
    <property type="term" value="P:protein transport by the Sec complex"/>
    <property type="evidence" value="ECO:0007669"/>
    <property type="project" value="UniProtKB-UniRule"/>
</dbReference>
<keyword evidence="6 10" id="KW-1133">Transmembrane helix</keyword>
<protein>
    <recommendedName>
        <fullName evidence="9 10">Protein translocase subunit SecY</fullName>
    </recommendedName>
</protein>
<feature type="transmembrane region" description="Helical" evidence="10">
    <location>
        <begin position="115"/>
        <end position="135"/>
    </location>
</feature>
<feature type="transmembrane region" description="Helical" evidence="10">
    <location>
        <begin position="390"/>
        <end position="413"/>
    </location>
</feature>
<keyword evidence="13" id="KW-1185">Reference proteome</keyword>
<name>A0A7L6N5S3_9MOLU</name>
<evidence type="ECO:0000256" key="8">
    <source>
        <dbReference type="ARBA" id="ARBA00023136"/>
    </source>
</evidence>
<evidence type="ECO:0000313" key="12">
    <source>
        <dbReference type="EMBL" id="QLY40345.1"/>
    </source>
</evidence>
<keyword evidence="3 10" id="KW-0813">Transport</keyword>
<reference evidence="12 13" key="1">
    <citation type="submission" date="2020-04" db="EMBL/GenBank/DDBJ databases">
        <authorList>
            <person name="Zheng R.K."/>
            <person name="Sun C.M."/>
        </authorList>
    </citation>
    <scope>NUCLEOTIDE SEQUENCE [LARGE SCALE GENOMIC DNA]</scope>
    <source>
        <strain evidence="13">zrk29</strain>
    </source>
</reference>
<dbReference type="SUPFAM" id="SSF103491">
    <property type="entry name" value="Preprotein translocase SecY subunit"/>
    <property type="match status" value="1"/>
</dbReference>
<dbReference type="PIRSF" id="PIRSF004557">
    <property type="entry name" value="SecY"/>
    <property type="match status" value="1"/>
</dbReference>
<feature type="transmembrane region" description="Helical" evidence="10">
    <location>
        <begin position="292"/>
        <end position="316"/>
    </location>
</feature>
<feature type="transmembrane region" description="Helical" evidence="10">
    <location>
        <begin position="234"/>
        <end position="255"/>
    </location>
</feature>
<feature type="transmembrane region" description="Helical" evidence="10">
    <location>
        <begin position="67"/>
        <end position="87"/>
    </location>
</feature>
<dbReference type="GO" id="GO:0065002">
    <property type="term" value="P:intracellular protein transmembrane transport"/>
    <property type="evidence" value="ECO:0007669"/>
    <property type="project" value="UniProtKB-UniRule"/>
</dbReference>
<dbReference type="InterPro" id="IPR026593">
    <property type="entry name" value="SecY"/>
</dbReference>
<evidence type="ECO:0000256" key="11">
    <source>
        <dbReference type="RuleBase" id="RU004349"/>
    </source>
</evidence>
<accession>A0A7L6N5S3</accession>
<evidence type="ECO:0000256" key="2">
    <source>
        <dbReference type="ARBA" id="ARBA00005751"/>
    </source>
</evidence>
<sequence>MDTIKKIFGNKEVLKKIGFTLFIFFIFHLLTKVTIPLVDKTAFGAAFDGNGFLGIANSISGGALRNYSVVALGISPYITASIIVQLLQMDIVPFLKEWGEEGEVGKKKIARFTRYLAIALAFVQAIAMTFAFDGANVGLFTTEAITWATLGGRNLWFIVYFYIAVVLTAGTALMIWIADQLTLKGVGNGTSMLIVAGIIISFPGTIVSLVQYYIADPNAMLQGAASAVQGQFGGYLLFGVSVLMFVIVLVGVTYMQIAERKIPIQYANRPSTSKFKGKTDSNIPIKLNTAGVIPVIFASIILSLPLTVIGYVSNATVETSRTLNWFQQIFTYTEPIGFVLYVLLIFVFTFFYSFILVKPEDIAENLNKQNAYIPGVRPGKETEAHITKTLFRVTVVGAFYLVVVASLPIITSMILGHNYAQIGGTSLLIIVGVALETAKQIEADTQEKAYAGFMR</sequence>
<dbReference type="Pfam" id="PF00344">
    <property type="entry name" value="SecY"/>
    <property type="match status" value="1"/>
</dbReference>
<dbReference type="Proteomes" id="UP000512167">
    <property type="component" value="Chromosome"/>
</dbReference>
<dbReference type="GO" id="GO:0006605">
    <property type="term" value="P:protein targeting"/>
    <property type="evidence" value="ECO:0007669"/>
    <property type="project" value="UniProtKB-UniRule"/>
</dbReference>
<dbReference type="RefSeq" id="WP_312031178.1">
    <property type="nucleotide sequence ID" value="NZ_CP051151.1"/>
</dbReference>